<dbReference type="GO" id="GO:0005524">
    <property type="term" value="F:ATP binding"/>
    <property type="evidence" value="ECO:0007669"/>
    <property type="project" value="UniProtKB-KW"/>
</dbReference>
<evidence type="ECO:0000313" key="12">
    <source>
        <dbReference type="Proteomes" id="UP001634394"/>
    </source>
</evidence>
<protein>
    <recommendedName>
        <fullName evidence="2">Pachytene checkpoint protein 2 homolog</fullName>
    </recommendedName>
</protein>
<feature type="domain" description="AAA+ ATPase" evidence="10">
    <location>
        <begin position="166"/>
        <end position="318"/>
    </location>
</feature>
<organism evidence="11 12">
    <name type="scientific">Sinanodonta woodiana</name>
    <name type="common">Chinese pond mussel</name>
    <name type="synonym">Anodonta woodiana</name>
    <dbReference type="NCBI Taxonomy" id="1069815"/>
    <lineage>
        <taxon>Eukaryota</taxon>
        <taxon>Metazoa</taxon>
        <taxon>Spiralia</taxon>
        <taxon>Lophotrochozoa</taxon>
        <taxon>Mollusca</taxon>
        <taxon>Bivalvia</taxon>
        <taxon>Autobranchia</taxon>
        <taxon>Heteroconchia</taxon>
        <taxon>Palaeoheterodonta</taxon>
        <taxon>Unionida</taxon>
        <taxon>Unionoidea</taxon>
        <taxon>Unionidae</taxon>
        <taxon>Unioninae</taxon>
        <taxon>Sinanodonta</taxon>
    </lineage>
</organism>
<keyword evidence="3 9" id="KW-0547">Nucleotide-binding</keyword>
<dbReference type="InterPro" id="IPR003959">
    <property type="entry name" value="ATPase_AAA_core"/>
</dbReference>
<dbReference type="FunFam" id="3.40.50.300:FF:000662">
    <property type="entry name" value="Pachytene checkpoint protein 2 homolog"/>
    <property type="match status" value="1"/>
</dbReference>
<dbReference type="AlphaFoldDB" id="A0ABD3VHC1"/>
<keyword evidence="7" id="KW-0896">Oogenesis</keyword>
<dbReference type="InterPro" id="IPR027417">
    <property type="entry name" value="P-loop_NTPase"/>
</dbReference>
<dbReference type="Pfam" id="PF00004">
    <property type="entry name" value="AAA"/>
    <property type="match status" value="1"/>
</dbReference>
<dbReference type="SMART" id="SM00382">
    <property type="entry name" value="AAA"/>
    <property type="match status" value="1"/>
</dbReference>
<sequence length="426" mass="48168">MEDLCEMKDVLSTAHPVFHVEVCLRPSSTARASVIRQQVHEHLYNCKHAYGDFSQTEFENSFLAEHVKSISLVDTDLTRNGRKTIDLQSARLQYHIFQLQEEGHGVEELEEENLAAASHWILPSKEFDGLWDSLVFDDDIKNKLLNYATTTLLFSDRKVDANVISWNKVVLLHGPPGTGKTSLCRALAQKLSIRLSDRYSYGQLIEINSHSLFSKWFSESGKLVMKMFQKIHELLDDKDALVFVLIDEVESLTAARKSAMSGSEPSDAIRVVNALLTQLDQIKRSENVMILTTSNLTGAIDLAFVDRADIKQYIGLPSPAAIFKIYHSCIEELIRVGIIFPVHQLVDLKSLEVMKFTENDATKLSINLWEIARESFGLSGRTLRKLPFIAHAVFVQSPTVNLESYLSALSRAVKQQFQERKDLSKD</sequence>
<gene>
    <name evidence="11" type="ORF">ACJMK2_010121</name>
</gene>
<dbReference type="PROSITE" id="PS00674">
    <property type="entry name" value="AAA"/>
    <property type="match status" value="1"/>
</dbReference>
<keyword evidence="8" id="KW-0469">Meiosis</keyword>
<comment type="similarity">
    <text evidence="1">Belongs to the AAA ATPase family. PCH2 subfamily.</text>
</comment>
<dbReference type="Pfam" id="PF23242">
    <property type="entry name" value="AAA_lid_TRIP13_C"/>
    <property type="match status" value="1"/>
</dbReference>
<evidence type="ECO:0000256" key="8">
    <source>
        <dbReference type="ARBA" id="ARBA00023254"/>
    </source>
</evidence>
<evidence type="ECO:0000256" key="9">
    <source>
        <dbReference type="RuleBase" id="RU003651"/>
    </source>
</evidence>
<proteinExistence type="inferred from homology"/>
<dbReference type="SUPFAM" id="SSF52540">
    <property type="entry name" value="P-loop containing nucleoside triphosphate hydrolases"/>
    <property type="match status" value="1"/>
</dbReference>
<dbReference type="Proteomes" id="UP001634394">
    <property type="component" value="Unassembled WGS sequence"/>
</dbReference>
<dbReference type="CDD" id="cd19508">
    <property type="entry name" value="RecA-like_Pch2-like"/>
    <property type="match status" value="1"/>
</dbReference>
<dbReference type="InterPro" id="IPR003593">
    <property type="entry name" value="AAA+_ATPase"/>
</dbReference>
<dbReference type="EMBL" id="JBJQND010000012">
    <property type="protein sequence ID" value="KAL3859942.1"/>
    <property type="molecule type" value="Genomic_DNA"/>
</dbReference>
<accession>A0ABD3VHC1</accession>
<evidence type="ECO:0000313" key="11">
    <source>
        <dbReference type="EMBL" id="KAL3859942.1"/>
    </source>
</evidence>
<comment type="caution">
    <text evidence="11">The sequence shown here is derived from an EMBL/GenBank/DDBJ whole genome shotgun (WGS) entry which is preliminary data.</text>
</comment>
<dbReference type="InterPro" id="IPR058249">
    <property type="entry name" value="Pch2_C"/>
</dbReference>
<dbReference type="Pfam" id="PF23563">
    <property type="entry name" value="TRIP13_N"/>
    <property type="match status" value="1"/>
</dbReference>
<dbReference type="GO" id="GO:0007283">
    <property type="term" value="P:spermatogenesis"/>
    <property type="evidence" value="ECO:0007669"/>
    <property type="project" value="UniProtKB-KW"/>
</dbReference>
<evidence type="ECO:0000259" key="10">
    <source>
        <dbReference type="SMART" id="SM00382"/>
    </source>
</evidence>
<keyword evidence="5 9" id="KW-0067">ATP-binding</keyword>
<dbReference type="GO" id="GO:0048477">
    <property type="term" value="P:oogenesis"/>
    <property type="evidence" value="ECO:0007669"/>
    <property type="project" value="UniProtKB-KW"/>
</dbReference>
<evidence type="ECO:0000256" key="1">
    <source>
        <dbReference type="ARBA" id="ARBA00007271"/>
    </source>
</evidence>
<dbReference type="GO" id="GO:0051321">
    <property type="term" value="P:meiotic cell cycle"/>
    <property type="evidence" value="ECO:0007669"/>
    <property type="project" value="UniProtKB-KW"/>
</dbReference>
<reference evidence="11 12" key="1">
    <citation type="submission" date="2024-11" db="EMBL/GenBank/DDBJ databases">
        <title>Chromosome-level genome assembly of the freshwater bivalve Anodonta woodiana.</title>
        <authorList>
            <person name="Chen X."/>
        </authorList>
    </citation>
    <scope>NUCLEOTIDE SEQUENCE [LARGE SCALE GENOMIC DNA]</scope>
    <source>
        <strain evidence="11">MN2024</strain>
        <tissue evidence="11">Gills</tissue>
    </source>
</reference>
<evidence type="ECO:0000256" key="3">
    <source>
        <dbReference type="ARBA" id="ARBA00022741"/>
    </source>
</evidence>
<keyword evidence="12" id="KW-1185">Reference proteome</keyword>
<evidence type="ECO:0000256" key="7">
    <source>
        <dbReference type="ARBA" id="ARBA00022943"/>
    </source>
</evidence>
<name>A0ABD3VHC1_SINWO</name>
<keyword evidence="6" id="KW-0744">Spermatogenesis</keyword>
<dbReference type="PANTHER" id="PTHR45991">
    <property type="entry name" value="PACHYTENE CHECKPOINT PROTEIN 2"/>
    <property type="match status" value="1"/>
</dbReference>
<evidence type="ECO:0000256" key="5">
    <source>
        <dbReference type="ARBA" id="ARBA00022840"/>
    </source>
</evidence>
<evidence type="ECO:0000256" key="4">
    <source>
        <dbReference type="ARBA" id="ARBA00022782"/>
    </source>
</evidence>
<dbReference type="PRINTS" id="PR00830">
    <property type="entry name" value="ENDOLAPTASE"/>
</dbReference>
<dbReference type="PANTHER" id="PTHR45991:SF1">
    <property type="entry name" value="PACHYTENE CHECKPOINT PROTEIN 2 HOMOLOG"/>
    <property type="match status" value="1"/>
</dbReference>
<dbReference type="GO" id="GO:0042802">
    <property type="term" value="F:identical protein binding"/>
    <property type="evidence" value="ECO:0007669"/>
    <property type="project" value="UniProtKB-ARBA"/>
</dbReference>
<dbReference type="InterPro" id="IPR003960">
    <property type="entry name" value="ATPase_AAA_CS"/>
</dbReference>
<evidence type="ECO:0000256" key="2">
    <source>
        <dbReference type="ARBA" id="ARBA00022364"/>
    </source>
</evidence>
<evidence type="ECO:0000256" key="6">
    <source>
        <dbReference type="ARBA" id="ARBA00022871"/>
    </source>
</evidence>
<dbReference type="InterPro" id="IPR044539">
    <property type="entry name" value="Pch2-like"/>
</dbReference>
<dbReference type="Gene3D" id="3.40.50.300">
    <property type="entry name" value="P-loop containing nucleotide triphosphate hydrolases"/>
    <property type="match status" value="1"/>
</dbReference>
<keyword evidence="4" id="KW-0221">Differentiation</keyword>